<dbReference type="SUPFAM" id="SSF53822">
    <property type="entry name" value="Periplasmic binding protein-like I"/>
    <property type="match status" value="1"/>
</dbReference>
<gene>
    <name evidence="6" type="ORF">F4V44_21170</name>
</gene>
<comment type="subcellular location">
    <subcellularLocation>
        <location evidence="1">Cell envelope</location>
    </subcellularLocation>
</comment>
<evidence type="ECO:0000259" key="5">
    <source>
        <dbReference type="Pfam" id="PF13407"/>
    </source>
</evidence>
<dbReference type="Pfam" id="PF13407">
    <property type="entry name" value="Peripla_BP_4"/>
    <property type="match status" value="1"/>
</dbReference>
<comment type="similarity">
    <text evidence="2">Belongs to the bacterial solute-binding protein 2 family.</text>
</comment>
<feature type="domain" description="Periplasmic binding protein" evidence="5">
    <location>
        <begin position="43"/>
        <end position="294"/>
    </location>
</feature>
<reference evidence="6 7" key="1">
    <citation type="submission" date="2019-09" db="EMBL/GenBank/DDBJ databases">
        <title>Whole genome sequences of isolates from the Mars Exploration Rovers.</title>
        <authorList>
            <person name="Seuylemezian A."/>
            <person name="Vaishampayan P."/>
        </authorList>
    </citation>
    <scope>NUCLEOTIDE SEQUENCE [LARGE SCALE GENOMIC DNA]</scope>
    <source>
        <strain evidence="6 7">MER_TA_151</strain>
    </source>
</reference>
<keyword evidence="3 4" id="KW-0732">Signal</keyword>
<feature type="chain" id="PRO_5039049773" evidence="4">
    <location>
        <begin position="20"/>
        <end position="319"/>
    </location>
</feature>
<evidence type="ECO:0000256" key="3">
    <source>
        <dbReference type="ARBA" id="ARBA00022729"/>
    </source>
</evidence>
<evidence type="ECO:0000313" key="7">
    <source>
        <dbReference type="Proteomes" id="UP000326671"/>
    </source>
</evidence>
<sequence length="319" mass="33802">MKKLSVFIAILCTSIFLLLGCSNQSNETTASGEENSGDLKVHVVLKTLSHPYWKSVEAGAKKAAEDLGVSVEVNGPPSEGDIIEQVNMMDNAISQGTDALVVSPSQPSTVSNVFDLAKSKDIPVLLVDTDADWKDKVSFIGTDNYTAGLEGGEYLASQLKKGDKVALVEGAKGNLATDERIRGAKEALEKAGMKIVAQQPADSDKFKAAGVIDAVLQNHRDLAGVFAANDDMAIGVLSTTNQLKLDIPIVGINGGDEATKLINEGKLAASVAQSPYDIGYMGVENAVKAIKGEKVENRIPTPIKVVTKENAEEHLKEIQ</sequence>
<dbReference type="CDD" id="cd01536">
    <property type="entry name" value="PBP1_ABC_sugar_binding-like"/>
    <property type="match status" value="1"/>
</dbReference>
<name>A0A5J5HBJ0_9BACI</name>
<dbReference type="PANTHER" id="PTHR46847:SF1">
    <property type="entry name" value="D-ALLOSE-BINDING PERIPLASMIC PROTEIN-RELATED"/>
    <property type="match status" value="1"/>
</dbReference>
<proteinExistence type="inferred from homology"/>
<dbReference type="GO" id="GO:0030246">
    <property type="term" value="F:carbohydrate binding"/>
    <property type="evidence" value="ECO:0007669"/>
    <property type="project" value="UniProtKB-ARBA"/>
</dbReference>
<protein>
    <submittedName>
        <fullName evidence="6">Substrate-binding domain-containing protein</fullName>
    </submittedName>
</protein>
<dbReference type="PANTHER" id="PTHR46847">
    <property type="entry name" value="D-ALLOSE-BINDING PERIPLASMIC PROTEIN-RELATED"/>
    <property type="match status" value="1"/>
</dbReference>
<dbReference type="Proteomes" id="UP000326671">
    <property type="component" value="Unassembled WGS sequence"/>
</dbReference>
<dbReference type="GO" id="GO:0030313">
    <property type="term" value="C:cell envelope"/>
    <property type="evidence" value="ECO:0007669"/>
    <property type="project" value="UniProtKB-SubCell"/>
</dbReference>
<evidence type="ECO:0000256" key="4">
    <source>
        <dbReference type="SAM" id="SignalP"/>
    </source>
</evidence>
<evidence type="ECO:0000256" key="2">
    <source>
        <dbReference type="ARBA" id="ARBA00007639"/>
    </source>
</evidence>
<dbReference type="Gene3D" id="3.40.50.2300">
    <property type="match status" value="2"/>
</dbReference>
<dbReference type="InterPro" id="IPR028082">
    <property type="entry name" value="Peripla_BP_I"/>
</dbReference>
<evidence type="ECO:0000256" key="1">
    <source>
        <dbReference type="ARBA" id="ARBA00004196"/>
    </source>
</evidence>
<evidence type="ECO:0000313" key="6">
    <source>
        <dbReference type="EMBL" id="KAA9016983.1"/>
    </source>
</evidence>
<comment type="caution">
    <text evidence="6">The sequence shown here is derived from an EMBL/GenBank/DDBJ whole genome shotgun (WGS) entry which is preliminary data.</text>
</comment>
<dbReference type="EMBL" id="VYKL01000037">
    <property type="protein sequence ID" value="KAA9016983.1"/>
    <property type="molecule type" value="Genomic_DNA"/>
</dbReference>
<feature type="signal peptide" evidence="4">
    <location>
        <begin position="1"/>
        <end position="19"/>
    </location>
</feature>
<dbReference type="PROSITE" id="PS51257">
    <property type="entry name" value="PROKAR_LIPOPROTEIN"/>
    <property type="match status" value="1"/>
</dbReference>
<dbReference type="OrthoDB" id="6196975at2"/>
<dbReference type="AlphaFoldDB" id="A0A5J5HBJ0"/>
<keyword evidence="7" id="KW-1185">Reference proteome</keyword>
<dbReference type="RefSeq" id="WP_150441997.1">
    <property type="nucleotide sequence ID" value="NZ_VYKL01000037.1"/>
</dbReference>
<accession>A0A5J5HBJ0</accession>
<organism evidence="6 7">
    <name type="scientific">Niallia endozanthoxylica</name>
    <dbReference type="NCBI Taxonomy" id="2036016"/>
    <lineage>
        <taxon>Bacteria</taxon>
        <taxon>Bacillati</taxon>
        <taxon>Bacillota</taxon>
        <taxon>Bacilli</taxon>
        <taxon>Bacillales</taxon>
        <taxon>Bacillaceae</taxon>
        <taxon>Niallia</taxon>
    </lineage>
</organism>
<dbReference type="InterPro" id="IPR025997">
    <property type="entry name" value="SBP_2_dom"/>
</dbReference>